<feature type="binding site" evidence="7">
    <location>
        <position position="233"/>
    </location>
    <ligand>
        <name>3',5'-cyclic AMP</name>
        <dbReference type="ChEBI" id="CHEBI:58165"/>
        <label>1</label>
    </ligand>
</feature>
<evidence type="ECO:0000259" key="9">
    <source>
        <dbReference type="PROSITE" id="PS50042"/>
    </source>
</evidence>
<keyword evidence="2" id="KW-0597">Phosphoprotein</keyword>
<dbReference type="Gene3D" id="1.20.890.10">
    <property type="entry name" value="cAMP-dependent protein kinase regulatory subunit, dimerization-anchoring domain"/>
    <property type="match status" value="1"/>
</dbReference>
<dbReference type="InterPro" id="IPR050503">
    <property type="entry name" value="cAMP-dep_PK_reg_su-like"/>
</dbReference>
<evidence type="ECO:0000256" key="6">
    <source>
        <dbReference type="ARBA" id="ARBA00023149"/>
    </source>
</evidence>
<dbReference type="InterPro" id="IPR012198">
    <property type="entry name" value="cAMP_dep_PK_reg_su"/>
</dbReference>
<feature type="binding site" evidence="7">
    <location>
        <position position="357"/>
    </location>
    <ligand>
        <name>3',5'-cyclic AMP</name>
        <dbReference type="ChEBI" id="CHEBI:58165"/>
        <label>2</label>
    </ligand>
</feature>
<dbReference type="PIRSF" id="PIRSF000548">
    <property type="entry name" value="PK_regulatory"/>
    <property type="match status" value="1"/>
</dbReference>
<organism evidence="10 11">
    <name type="scientific">Macrostomum lignano</name>
    <dbReference type="NCBI Taxonomy" id="282301"/>
    <lineage>
        <taxon>Eukaryota</taxon>
        <taxon>Metazoa</taxon>
        <taxon>Spiralia</taxon>
        <taxon>Lophotrochozoa</taxon>
        <taxon>Platyhelminthes</taxon>
        <taxon>Rhabditophora</taxon>
        <taxon>Macrostomorpha</taxon>
        <taxon>Macrostomida</taxon>
        <taxon>Macrostomidae</taxon>
        <taxon>Macrostomum</taxon>
    </lineage>
</organism>
<evidence type="ECO:0000256" key="7">
    <source>
        <dbReference type="PIRSR" id="PIRSR000548-1"/>
    </source>
</evidence>
<keyword evidence="4" id="KW-0677">Repeat</keyword>
<dbReference type="Proteomes" id="UP000215902">
    <property type="component" value="Unassembled WGS sequence"/>
</dbReference>
<dbReference type="GO" id="GO:0004862">
    <property type="term" value="F:cAMP-dependent protein kinase inhibitor activity"/>
    <property type="evidence" value="ECO:0007669"/>
    <property type="project" value="TreeGrafter"/>
</dbReference>
<evidence type="ECO:0000313" key="10">
    <source>
        <dbReference type="EMBL" id="PAA57761.1"/>
    </source>
</evidence>
<dbReference type="SMART" id="SM00394">
    <property type="entry name" value="RIIa"/>
    <property type="match status" value="1"/>
</dbReference>
<feature type="compositionally biased region" description="Pro residues" evidence="8">
    <location>
        <begin position="1"/>
        <end position="12"/>
    </location>
</feature>
<dbReference type="SUPFAM" id="SSF47391">
    <property type="entry name" value="Dimerization-anchoring domain of cAMP-dependent PK regulatory subunit"/>
    <property type="match status" value="1"/>
</dbReference>
<dbReference type="InterPro" id="IPR000595">
    <property type="entry name" value="cNMP-bd_dom"/>
</dbReference>
<dbReference type="SUPFAM" id="SSF51206">
    <property type="entry name" value="cAMP-binding domain-like"/>
    <property type="match status" value="2"/>
</dbReference>
<dbReference type="EMBL" id="NIVC01002448">
    <property type="protein sequence ID" value="PAA57761.1"/>
    <property type="molecule type" value="Genomic_DNA"/>
</dbReference>
<evidence type="ECO:0000256" key="3">
    <source>
        <dbReference type="ARBA" id="ARBA00022566"/>
    </source>
</evidence>
<dbReference type="PROSITE" id="PS50042">
    <property type="entry name" value="CNMP_BINDING_3"/>
    <property type="match status" value="2"/>
</dbReference>
<feature type="domain" description="Cyclic nucleotide-binding" evidence="9">
    <location>
        <begin position="286"/>
        <end position="407"/>
    </location>
</feature>
<feature type="region of interest" description="Disordered" evidence="8">
    <location>
        <begin position="74"/>
        <end position="98"/>
    </location>
</feature>
<dbReference type="InterPro" id="IPR018488">
    <property type="entry name" value="cNMP-bd_CS"/>
</dbReference>
<dbReference type="GO" id="GO:0005952">
    <property type="term" value="C:cAMP-dependent protein kinase complex"/>
    <property type="evidence" value="ECO:0007669"/>
    <property type="project" value="InterPro"/>
</dbReference>
<dbReference type="GO" id="GO:0034236">
    <property type="term" value="F:protein kinase A catalytic subunit binding"/>
    <property type="evidence" value="ECO:0007669"/>
    <property type="project" value="TreeGrafter"/>
</dbReference>
<dbReference type="STRING" id="282301.A0A267E848"/>
<reference evidence="10 11" key="1">
    <citation type="submission" date="2017-06" db="EMBL/GenBank/DDBJ databases">
        <title>A platform for efficient transgenesis in Macrostomum lignano, a flatworm model organism for stem cell research.</title>
        <authorList>
            <person name="Berezikov E."/>
        </authorList>
    </citation>
    <scope>NUCLEOTIDE SEQUENCE [LARGE SCALE GENOMIC DNA]</scope>
    <source>
        <strain evidence="10">DV1</strain>
        <tissue evidence="10">Whole organism</tissue>
    </source>
</reference>
<dbReference type="InterPro" id="IPR014710">
    <property type="entry name" value="RmlC-like_jellyroll"/>
</dbReference>
<feature type="binding site" evidence="7">
    <location>
        <position position="366"/>
    </location>
    <ligand>
        <name>3',5'-cyclic AMP</name>
        <dbReference type="ChEBI" id="CHEBI:58165"/>
        <label>2</label>
    </ligand>
</feature>
<keyword evidence="3 7" id="KW-0116">cAMP-binding</keyword>
<feature type="domain" description="Cyclic nucleotide-binding" evidence="9">
    <location>
        <begin position="162"/>
        <end position="283"/>
    </location>
</feature>
<dbReference type="PANTHER" id="PTHR11635:SF152">
    <property type="entry name" value="CAMP-DEPENDENT PROTEIN KINASE TYPE I REGULATORY SUBUNIT-RELATED"/>
    <property type="match status" value="1"/>
</dbReference>
<dbReference type="FunFam" id="1.20.890.10:FF:000002">
    <property type="entry name" value="cAMP-dependent protein kinase type II-alpha regulatory subunit"/>
    <property type="match status" value="1"/>
</dbReference>
<comment type="caution">
    <text evidence="10">The sequence shown here is derived from an EMBL/GenBank/DDBJ whole genome shotgun (WGS) entry which is preliminary data.</text>
</comment>
<evidence type="ECO:0000313" key="11">
    <source>
        <dbReference type="Proteomes" id="UP000215902"/>
    </source>
</evidence>
<name>A0A267E848_9PLAT</name>
<proteinExistence type="inferred from homology"/>
<evidence type="ECO:0000256" key="2">
    <source>
        <dbReference type="ARBA" id="ARBA00022553"/>
    </source>
</evidence>
<accession>A0A267E848</accession>
<keyword evidence="6 7" id="KW-0114">cAMP</keyword>
<dbReference type="CDD" id="cd12099">
    <property type="entry name" value="DD_RII_PKA"/>
    <property type="match status" value="1"/>
</dbReference>
<feature type="compositionally biased region" description="Basic and acidic residues" evidence="8">
    <location>
        <begin position="81"/>
        <end position="91"/>
    </location>
</feature>
<keyword evidence="5 7" id="KW-0547">Nucleotide-binding</keyword>
<dbReference type="OrthoDB" id="417078at2759"/>
<dbReference type="PANTHER" id="PTHR11635">
    <property type="entry name" value="CAMP-DEPENDENT PROTEIN KINASE REGULATORY CHAIN"/>
    <property type="match status" value="1"/>
</dbReference>
<dbReference type="GO" id="GO:0030552">
    <property type="term" value="F:cAMP binding"/>
    <property type="evidence" value="ECO:0007669"/>
    <property type="project" value="UniProtKB-KW"/>
</dbReference>
<feature type="non-terminal residue" evidence="10">
    <location>
        <position position="1"/>
    </location>
</feature>
<dbReference type="Pfam" id="PF02197">
    <property type="entry name" value="RIIa"/>
    <property type="match status" value="1"/>
</dbReference>
<keyword evidence="11" id="KW-1185">Reference proteome</keyword>
<dbReference type="AlphaFoldDB" id="A0A267E848"/>
<dbReference type="Pfam" id="PF00027">
    <property type="entry name" value="cNMP_binding"/>
    <property type="match status" value="2"/>
</dbReference>
<feature type="region of interest" description="Disordered" evidence="8">
    <location>
        <begin position="1"/>
        <end position="24"/>
    </location>
</feature>
<evidence type="ECO:0000256" key="4">
    <source>
        <dbReference type="ARBA" id="ARBA00022737"/>
    </source>
</evidence>
<protein>
    <recommendedName>
        <fullName evidence="9">Cyclic nucleotide-binding domain-containing protein</fullName>
    </recommendedName>
</protein>
<dbReference type="GO" id="GO:0005829">
    <property type="term" value="C:cytosol"/>
    <property type="evidence" value="ECO:0007669"/>
    <property type="project" value="TreeGrafter"/>
</dbReference>
<dbReference type="PROSITE" id="PS00889">
    <property type="entry name" value="CNMP_BINDING_2"/>
    <property type="match status" value="1"/>
</dbReference>
<feature type="binding site" evidence="7">
    <location>
        <position position="242"/>
    </location>
    <ligand>
        <name>3',5'-cyclic AMP</name>
        <dbReference type="ChEBI" id="CHEBI:58165"/>
        <label>1</label>
    </ligand>
</feature>
<dbReference type="FunFam" id="2.60.120.10:FF:000108">
    <property type="entry name" value="cAMP-dependent protein kinase type II regulatory subunit"/>
    <property type="match status" value="1"/>
</dbReference>
<dbReference type="SMART" id="SM00100">
    <property type="entry name" value="cNMP"/>
    <property type="match status" value="2"/>
</dbReference>
<sequence length="426" mass="47010">RSPAPPPPPHLAPQPSTTSQMSSFTVPDGLTELLQDFTVAVLRAQPANLVQFASAYFQRLDLGQSSEAAGPAAAAVASSDSAERQLRREDSGAEIDDDDDLAALPDSAAAARVCGACSRRRVSVAAPSFDPEKHEATYQRRVVPKSDEQRRRLMETVKHILLFRSLDRIGLGHVIDAMEEKPVTAGEVIIEQDGEGDNFYVIERGVFEAFVRDKASSESRHVLTYNHEGSFGELALMYYCPRAATVIAKTDGVLWSLDMETFQQKVLMAAFKHRKKYEAFLSSVHLLAELTQYERQNVADALKEREFSDGEPILHQGEIGNEMFFVEEGEVKVMRRNSDNGLEMQVNLLGKGDYFGELALITKEPRAASCYAVGHTKVCVLHVSDFERLLGPCVEVMQRNIDAYKKQLSDIFGDEAGKAALARAAV</sequence>
<dbReference type="PRINTS" id="PR00103">
    <property type="entry name" value="CAMPKINASE"/>
</dbReference>
<dbReference type="InterPro" id="IPR003117">
    <property type="entry name" value="cAMP_dep_PK_reg_su_I/II_a/b"/>
</dbReference>
<comment type="similarity">
    <text evidence="1">Belongs to the cAMP-dependent kinase regulatory chain family.</text>
</comment>
<dbReference type="CDD" id="cd00038">
    <property type="entry name" value="CAP_ED"/>
    <property type="match status" value="2"/>
</dbReference>
<dbReference type="InterPro" id="IPR018490">
    <property type="entry name" value="cNMP-bd_dom_sf"/>
</dbReference>
<evidence type="ECO:0000256" key="5">
    <source>
        <dbReference type="ARBA" id="ARBA00022741"/>
    </source>
</evidence>
<evidence type="ECO:0000256" key="8">
    <source>
        <dbReference type="SAM" id="MobiDB-lite"/>
    </source>
</evidence>
<gene>
    <name evidence="10" type="ORF">BOX15_Mlig030290g2</name>
</gene>
<dbReference type="Gene3D" id="2.60.120.10">
    <property type="entry name" value="Jelly Rolls"/>
    <property type="match status" value="2"/>
</dbReference>
<evidence type="ECO:0000256" key="1">
    <source>
        <dbReference type="ARBA" id="ARBA00005753"/>
    </source>
</evidence>